<evidence type="ECO:0000256" key="5">
    <source>
        <dbReference type="ARBA" id="ARBA00022833"/>
    </source>
</evidence>
<evidence type="ECO:0000256" key="7">
    <source>
        <dbReference type="PROSITE-ProRule" id="PRU00042"/>
    </source>
</evidence>
<evidence type="ECO:0000313" key="10">
    <source>
        <dbReference type="EMBL" id="KOB72042.1"/>
    </source>
</evidence>
<keyword evidence="6" id="KW-0539">Nucleus</keyword>
<dbReference type="Proteomes" id="UP000037510">
    <property type="component" value="Unassembled WGS sequence"/>
</dbReference>
<dbReference type="InterPro" id="IPR050888">
    <property type="entry name" value="ZnF_C2H2-type_TF"/>
</dbReference>
<keyword evidence="4 7" id="KW-0863">Zinc-finger</keyword>
<dbReference type="SMART" id="SM00355">
    <property type="entry name" value="ZnF_C2H2"/>
    <property type="match status" value="2"/>
</dbReference>
<keyword evidence="11" id="KW-1185">Reference proteome</keyword>
<dbReference type="GO" id="GO:0005634">
    <property type="term" value="C:nucleus"/>
    <property type="evidence" value="ECO:0007669"/>
    <property type="project" value="UniProtKB-SubCell"/>
</dbReference>
<evidence type="ECO:0000259" key="9">
    <source>
        <dbReference type="PROSITE" id="PS50157"/>
    </source>
</evidence>
<dbReference type="AlphaFoldDB" id="A0A0L7L977"/>
<evidence type="ECO:0000313" key="11">
    <source>
        <dbReference type="Proteomes" id="UP000037510"/>
    </source>
</evidence>
<keyword evidence="5" id="KW-0862">Zinc</keyword>
<sequence>MDLFSARQQQQVSQPNSLALWLCWECEANITRFTKFKLRVKHAYQILHDLTAQITIPELAPKFSIQQVVNITLSPTSDSEPESAAETTVKTEKEHDSSTPSVKYETDYSDDDDKLLIDICSKDTTKPKVERTGKVKRNGKVKVKKKTCFQTQMQYMRLFVQLRSGVQLPSQATPQAVPVSDLQRELYQQAGGQEPLCGHALSKVTVRSATISGDTAGGTSVCSANCTSKLTVRNHCAAVHYQRYMCSDCGKKFASKTKLKDHVDWEHLKNFVHTCTDCQKRVAVQVRRVRRALLVAQLSVAPRAARASQRQTNLRSHIIALHTSESPYKCGACGARFSWHSCLSRHVRRVHSNAKSN</sequence>
<dbReference type="PROSITE" id="PS00028">
    <property type="entry name" value="ZINC_FINGER_C2H2_1"/>
    <property type="match status" value="2"/>
</dbReference>
<organism evidence="10 11">
    <name type="scientific">Operophtera brumata</name>
    <name type="common">Winter moth</name>
    <name type="synonym">Phalaena brumata</name>
    <dbReference type="NCBI Taxonomy" id="104452"/>
    <lineage>
        <taxon>Eukaryota</taxon>
        <taxon>Metazoa</taxon>
        <taxon>Ecdysozoa</taxon>
        <taxon>Arthropoda</taxon>
        <taxon>Hexapoda</taxon>
        <taxon>Insecta</taxon>
        <taxon>Pterygota</taxon>
        <taxon>Neoptera</taxon>
        <taxon>Endopterygota</taxon>
        <taxon>Lepidoptera</taxon>
        <taxon>Glossata</taxon>
        <taxon>Ditrysia</taxon>
        <taxon>Geometroidea</taxon>
        <taxon>Geometridae</taxon>
        <taxon>Larentiinae</taxon>
        <taxon>Operophtera</taxon>
    </lineage>
</organism>
<evidence type="ECO:0000256" key="6">
    <source>
        <dbReference type="ARBA" id="ARBA00023242"/>
    </source>
</evidence>
<evidence type="ECO:0000256" key="2">
    <source>
        <dbReference type="ARBA" id="ARBA00022723"/>
    </source>
</evidence>
<reference evidence="10 11" key="1">
    <citation type="journal article" date="2015" name="Genome Biol. Evol.">
        <title>The genome of winter moth (Operophtera brumata) provides a genomic perspective on sexual dimorphism and phenology.</title>
        <authorList>
            <person name="Derks M.F."/>
            <person name="Smit S."/>
            <person name="Salis L."/>
            <person name="Schijlen E."/>
            <person name="Bossers A."/>
            <person name="Mateman C."/>
            <person name="Pijl A.S."/>
            <person name="de Ridder D."/>
            <person name="Groenen M.A."/>
            <person name="Visser M.E."/>
            <person name="Megens H.J."/>
        </authorList>
    </citation>
    <scope>NUCLEOTIDE SEQUENCE [LARGE SCALE GENOMIC DNA]</scope>
    <source>
        <strain evidence="10">WM2013NL</strain>
        <tissue evidence="10">Head and thorax</tissue>
    </source>
</reference>
<comment type="subcellular location">
    <subcellularLocation>
        <location evidence="1">Nucleus</location>
    </subcellularLocation>
</comment>
<dbReference type="EMBL" id="JTDY01002128">
    <property type="protein sequence ID" value="KOB72042.1"/>
    <property type="molecule type" value="Genomic_DNA"/>
</dbReference>
<feature type="domain" description="C2H2-type" evidence="9">
    <location>
        <begin position="328"/>
        <end position="356"/>
    </location>
</feature>
<protein>
    <submittedName>
        <fullName evidence="10">Zinc finger protein 16</fullName>
    </submittedName>
</protein>
<dbReference type="PANTHER" id="PTHR24406">
    <property type="entry name" value="TRANSCRIPTIONAL REPRESSOR CTCFL-RELATED"/>
    <property type="match status" value="1"/>
</dbReference>
<dbReference type="SUPFAM" id="SSF57667">
    <property type="entry name" value="beta-beta-alpha zinc fingers"/>
    <property type="match status" value="2"/>
</dbReference>
<evidence type="ECO:0000256" key="4">
    <source>
        <dbReference type="ARBA" id="ARBA00022771"/>
    </source>
</evidence>
<dbReference type="PROSITE" id="PS50157">
    <property type="entry name" value="ZINC_FINGER_C2H2_2"/>
    <property type="match status" value="2"/>
</dbReference>
<gene>
    <name evidence="10" type="ORF">OBRU01_12809</name>
</gene>
<dbReference type="InterPro" id="IPR013087">
    <property type="entry name" value="Znf_C2H2_type"/>
</dbReference>
<dbReference type="Gene3D" id="3.30.160.60">
    <property type="entry name" value="Classic Zinc Finger"/>
    <property type="match status" value="2"/>
</dbReference>
<dbReference type="InterPro" id="IPR036236">
    <property type="entry name" value="Znf_C2H2_sf"/>
</dbReference>
<keyword evidence="3" id="KW-0677">Repeat</keyword>
<dbReference type="GO" id="GO:0008270">
    <property type="term" value="F:zinc ion binding"/>
    <property type="evidence" value="ECO:0007669"/>
    <property type="project" value="UniProtKB-KW"/>
</dbReference>
<accession>A0A0L7L977</accession>
<evidence type="ECO:0000256" key="8">
    <source>
        <dbReference type="SAM" id="MobiDB-lite"/>
    </source>
</evidence>
<name>A0A0L7L977_OPEBR</name>
<dbReference type="STRING" id="104452.A0A0L7L977"/>
<comment type="caution">
    <text evidence="10">The sequence shown here is derived from an EMBL/GenBank/DDBJ whole genome shotgun (WGS) entry which is preliminary data.</text>
</comment>
<feature type="region of interest" description="Disordered" evidence="8">
    <location>
        <begin position="75"/>
        <end position="107"/>
    </location>
</feature>
<evidence type="ECO:0000256" key="3">
    <source>
        <dbReference type="ARBA" id="ARBA00022737"/>
    </source>
</evidence>
<proteinExistence type="predicted"/>
<evidence type="ECO:0000256" key="1">
    <source>
        <dbReference type="ARBA" id="ARBA00004123"/>
    </source>
</evidence>
<keyword evidence="2" id="KW-0479">Metal-binding</keyword>
<feature type="domain" description="C2H2-type" evidence="9">
    <location>
        <begin position="244"/>
        <end position="267"/>
    </location>
</feature>